<dbReference type="PROSITE" id="PS50885">
    <property type="entry name" value="HAMP"/>
    <property type="match status" value="1"/>
</dbReference>
<comment type="caution">
    <text evidence="10">The sequence shown here is derived from an EMBL/GenBank/DDBJ whole genome shotgun (WGS) entry which is preliminary data.</text>
</comment>
<feature type="domain" description="HAMP" evidence="9">
    <location>
        <begin position="206"/>
        <end position="259"/>
    </location>
</feature>
<dbReference type="CDD" id="cd11386">
    <property type="entry name" value="MCP_signal"/>
    <property type="match status" value="1"/>
</dbReference>
<dbReference type="Pfam" id="PF00015">
    <property type="entry name" value="MCPsignal"/>
    <property type="match status" value="1"/>
</dbReference>
<name>A0A495A4W3_9BACI</name>
<dbReference type="Gene3D" id="6.10.340.10">
    <property type="match status" value="1"/>
</dbReference>
<dbReference type="PANTHER" id="PTHR32089:SF112">
    <property type="entry name" value="LYSOZYME-LIKE PROTEIN-RELATED"/>
    <property type="match status" value="1"/>
</dbReference>
<keyword evidence="2" id="KW-1003">Cell membrane</keyword>
<dbReference type="AlphaFoldDB" id="A0A495A4W3"/>
<dbReference type="SUPFAM" id="SSF58104">
    <property type="entry name" value="Methyl-accepting chemotaxis protein (MCP) signaling domain"/>
    <property type="match status" value="1"/>
</dbReference>
<evidence type="ECO:0000313" key="10">
    <source>
        <dbReference type="EMBL" id="RKQ34593.1"/>
    </source>
</evidence>
<organism evidence="10 11">
    <name type="scientific">Oceanobacillus halophilus</name>
    <dbReference type="NCBI Taxonomy" id="930130"/>
    <lineage>
        <taxon>Bacteria</taxon>
        <taxon>Bacillati</taxon>
        <taxon>Bacillota</taxon>
        <taxon>Bacilli</taxon>
        <taxon>Bacillales</taxon>
        <taxon>Bacillaceae</taxon>
        <taxon>Oceanobacillus</taxon>
    </lineage>
</organism>
<evidence type="ECO:0000259" key="9">
    <source>
        <dbReference type="PROSITE" id="PS50885"/>
    </source>
</evidence>
<dbReference type="PANTHER" id="PTHR32089">
    <property type="entry name" value="METHYL-ACCEPTING CHEMOTAXIS PROTEIN MCPB"/>
    <property type="match status" value="1"/>
</dbReference>
<dbReference type="Proteomes" id="UP000269301">
    <property type="component" value="Unassembled WGS sequence"/>
</dbReference>
<keyword evidence="7" id="KW-0812">Transmembrane</keyword>
<evidence type="ECO:0000259" key="8">
    <source>
        <dbReference type="PROSITE" id="PS50111"/>
    </source>
</evidence>
<feature type="transmembrane region" description="Helical" evidence="7">
    <location>
        <begin position="7"/>
        <end position="27"/>
    </location>
</feature>
<evidence type="ECO:0000256" key="6">
    <source>
        <dbReference type="PROSITE-ProRule" id="PRU00284"/>
    </source>
</evidence>
<evidence type="ECO:0000256" key="7">
    <source>
        <dbReference type="SAM" id="Phobius"/>
    </source>
</evidence>
<evidence type="ECO:0000313" key="11">
    <source>
        <dbReference type="Proteomes" id="UP000269301"/>
    </source>
</evidence>
<keyword evidence="11" id="KW-1185">Reference proteome</keyword>
<keyword evidence="4 6" id="KW-0807">Transducer</keyword>
<sequence>MRRTLTWRLGLIIIGVIVATVIINSITTYNTAYDSLYQAAGAEAYGCANITTGLLNEQDIEDLQNGNRSHEIGKKLNWTIDHKSIFEDHYILSLDGEILALDDNLKEQGFAIGDEFRMDEEAVQTLKDKKHSTYSEIYEFGGMERISGYAPIFKDHDSSKEIVAISVIDFDADIVAERTWDVVKEGIIIGFIPLLIAAVVTLFLIRKKTKPISTLIERTRMIANGDITEKNMNIKSKDEVGDLANNLNEMSANLRQVITTIKATSDDLVENADYTSSSMNEMKLALEHVSSNMEEVAAGTSDGAEMTTETSESLVDLAKLIQSSSEKADTSVNSAEYTMEAAKNGKQKVEEIEERMKAIKTSSTESKQKIEYLNAYTTEIQKITETITGIADQTNLLALNAAIEAARAGEHGKGFAVVADEIRKLAEQSNKEASSVGKVIAKITANISETVESMEGSHQHVEAGVQTVNETGEVLENIRNAVSNIAEEISSLTALIHDEASTSEQIVHHVKQLEKAHENMAASAQGVSAATEESTASAEEVANRSSKLADIAKQLNMIVNKFKL</sequence>
<evidence type="ECO:0000256" key="5">
    <source>
        <dbReference type="ARBA" id="ARBA00029447"/>
    </source>
</evidence>
<comment type="subcellular location">
    <subcellularLocation>
        <location evidence="1">Cell membrane</location>
    </subcellularLocation>
</comment>
<evidence type="ECO:0000256" key="2">
    <source>
        <dbReference type="ARBA" id="ARBA00022475"/>
    </source>
</evidence>
<dbReference type="Gene3D" id="1.10.287.950">
    <property type="entry name" value="Methyl-accepting chemotaxis protein"/>
    <property type="match status" value="1"/>
</dbReference>
<keyword evidence="3 7" id="KW-0472">Membrane</keyword>
<gene>
    <name evidence="10" type="ORF">D8M06_06635</name>
</gene>
<dbReference type="CDD" id="cd06225">
    <property type="entry name" value="HAMP"/>
    <property type="match status" value="1"/>
</dbReference>
<protein>
    <submittedName>
        <fullName evidence="10">Methyl-accepting chemotaxis protein</fullName>
    </submittedName>
</protein>
<proteinExistence type="inferred from homology"/>
<evidence type="ECO:0000256" key="4">
    <source>
        <dbReference type="ARBA" id="ARBA00023224"/>
    </source>
</evidence>
<dbReference type="InterPro" id="IPR004089">
    <property type="entry name" value="MCPsignal_dom"/>
</dbReference>
<dbReference type="PROSITE" id="PS50111">
    <property type="entry name" value="CHEMOTAXIS_TRANSDUC_2"/>
    <property type="match status" value="1"/>
</dbReference>
<reference evidence="10 11" key="1">
    <citation type="journal article" date="2016" name="Int. J. Syst. Evol. Microbiol.">
        <title>Oceanobacillus halophilus sp. nov., a novel moderately halophilic bacterium from a hypersaline lake.</title>
        <authorList>
            <person name="Amoozegar M.A."/>
            <person name="Bagheri M."/>
            <person name="Makhdoumi A."/>
            <person name="Nikou M.M."/>
            <person name="Fazeli S.A.S."/>
            <person name="Schumann P."/>
            <person name="Sproer C."/>
            <person name="Sanchez-Porro C."/>
            <person name="Ventosa A."/>
        </authorList>
    </citation>
    <scope>NUCLEOTIDE SEQUENCE [LARGE SCALE GENOMIC DNA]</scope>
    <source>
        <strain evidence="10 11">DSM 23996</strain>
    </source>
</reference>
<dbReference type="RefSeq" id="WP_121203626.1">
    <property type="nucleotide sequence ID" value="NZ_RBZP01000003.1"/>
</dbReference>
<dbReference type="OrthoDB" id="2513043at2"/>
<dbReference type="Pfam" id="PF00672">
    <property type="entry name" value="HAMP"/>
    <property type="match status" value="1"/>
</dbReference>
<feature type="transmembrane region" description="Helical" evidence="7">
    <location>
        <begin position="187"/>
        <end position="205"/>
    </location>
</feature>
<dbReference type="GO" id="GO:0007165">
    <property type="term" value="P:signal transduction"/>
    <property type="evidence" value="ECO:0007669"/>
    <property type="project" value="UniProtKB-KW"/>
</dbReference>
<comment type="similarity">
    <text evidence="5">Belongs to the methyl-accepting chemotaxis (MCP) protein family.</text>
</comment>
<dbReference type="SMART" id="SM00304">
    <property type="entry name" value="HAMP"/>
    <property type="match status" value="1"/>
</dbReference>
<dbReference type="GO" id="GO:0005886">
    <property type="term" value="C:plasma membrane"/>
    <property type="evidence" value="ECO:0007669"/>
    <property type="project" value="UniProtKB-SubCell"/>
</dbReference>
<accession>A0A495A4W3</accession>
<dbReference type="EMBL" id="RBZP01000003">
    <property type="protein sequence ID" value="RKQ34593.1"/>
    <property type="molecule type" value="Genomic_DNA"/>
</dbReference>
<evidence type="ECO:0000256" key="3">
    <source>
        <dbReference type="ARBA" id="ARBA00023136"/>
    </source>
</evidence>
<dbReference type="InterPro" id="IPR003660">
    <property type="entry name" value="HAMP_dom"/>
</dbReference>
<keyword evidence="7" id="KW-1133">Transmembrane helix</keyword>
<feature type="domain" description="Methyl-accepting transducer" evidence="8">
    <location>
        <begin position="278"/>
        <end position="514"/>
    </location>
</feature>
<dbReference type="SMART" id="SM00283">
    <property type="entry name" value="MA"/>
    <property type="match status" value="1"/>
</dbReference>
<evidence type="ECO:0000256" key="1">
    <source>
        <dbReference type="ARBA" id="ARBA00004236"/>
    </source>
</evidence>